<name>A0A180FXM2_PUCT1</name>
<evidence type="ECO:0000313" key="4">
    <source>
        <dbReference type="Proteomes" id="UP000005240"/>
    </source>
</evidence>
<accession>A0A180FXM2</accession>
<evidence type="ECO:0000313" key="3">
    <source>
        <dbReference type="EnsemblFungi" id="PTTG_30725-t43_1-p1"/>
    </source>
</evidence>
<reference evidence="3 4" key="3">
    <citation type="journal article" date="2017" name="G3 (Bethesda)">
        <title>Comparative analysis highlights variable genome content of wheat rusts and divergence of the mating loci.</title>
        <authorList>
            <person name="Cuomo C.A."/>
            <person name="Bakkeren G."/>
            <person name="Khalil H.B."/>
            <person name="Panwar V."/>
            <person name="Joly D."/>
            <person name="Linning R."/>
            <person name="Sakthikumar S."/>
            <person name="Song X."/>
            <person name="Adiconis X."/>
            <person name="Fan L."/>
            <person name="Goldberg J.M."/>
            <person name="Levin J.Z."/>
            <person name="Young S."/>
            <person name="Zeng Q."/>
            <person name="Anikster Y."/>
            <person name="Bruce M."/>
            <person name="Wang M."/>
            <person name="Yin C."/>
            <person name="McCallum B."/>
            <person name="Szabo L.J."/>
            <person name="Hulbert S."/>
            <person name="Chen X."/>
            <person name="Fellers J.P."/>
        </authorList>
    </citation>
    <scope>NUCLEOTIDE SEQUENCE</scope>
    <source>
        <strain evidence="3">isolate 1-1 / race 1 (BBBD)</strain>
        <strain evidence="4">Isolate 1-1 / race 1 (BBBD)</strain>
    </source>
</reference>
<feature type="compositionally biased region" description="Polar residues" evidence="1">
    <location>
        <begin position="1"/>
        <end position="12"/>
    </location>
</feature>
<feature type="compositionally biased region" description="Basic residues" evidence="1">
    <location>
        <begin position="75"/>
        <end position="85"/>
    </location>
</feature>
<reference evidence="3" key="4">
    <citation type="submission" date="2025-05" db="UniProtKB">
        <authorList>
            <consortium name="EnsemblFungi"/>
        </authorList>
    </citation>
    <scope>IDENTIFICATION</scope>
    <source>
        <strain evidence="3">isolate 1-1 / race 1 (BBBD)</strain>
    </source>
</reference>
<gene>
    <name evidence="2" type="ORF">PTTG_30725</name>
</gene>
<proteinExistence type="predicted"/>
<evidence type="ECO:0000256" key="1">
    <source>
        <dbReference type="SAM" id="MobiDB-lite"/>
    </source>
</evidence>
<reference evidence="2" key="2">
    <citation type="submission" date="2016-05" db="EMBL/GenBank/DDBJ databases">
        <title>Comparative analysis highlights variable genome content of wheat rusts and divergence of the mating loci.</title>
        <authorList>
            <person name="Cuomo C.A."/>
            <person name="Bakkeren G."/>
            <person name="Szabo L."/>
            <person name="Khalil H."/>
            <person name="Joly D."/>
            <person name="Goldberg J."/>
            <person name="Young S."/>
            <person name="Zeng Q."/>
            <person name="Fellers J."/>
        </authorList>
    </citation>
    <scope>NUCLEOTIDE SEQUENCE [LARGE SCALE GENOMIC DNA]</scope>
    <source>
        <strain evidence="2">1-1 BBBD Race 1</strain>
    </source>
</reference>
<sequence>MATSNNESSDSSLGGKPTMKVPKFTGENFEIWEKKIRMALAEFNLKRFIDEPPLPDMNTRAKAKAQRARESTVLKSHRRRLQHNR</sequence>
<keyword evidence="4" id="KW-1185">Reference proteome</keyword>
<protein>
    <recommendedName>
        <fullName evidence="5">DUF4219 domain-containing protein</fullName>
    </recommendedName>
</protein>
<dbReference type="VEuPathDB" id="FungiDB:PTTG_30725"/>
<evidence type="ECO:0000313" key="2">
    <source>
        <dbReference type="EMBL" id="OAV85177.1"/>
    </source>
</evidence>
<dbReference type="AlphaFoldDB" id="A0A180FXM2"/>
<dbReference type="OrthoDB" id="10445195at2759"/>
<evidence type="ECO:0008006" key="5">
    <source>
        <dbReference type="Google" id="ProtNLM"/>
    </source>
</evidence>
<dbReference type="EMBL" id="ADAS02006235">
    <property type="protein sequence ID" value="OAV85177.1"/>
    <property type="molecule type" value="Genomic_DNA"/>
</dbReference>
<feature type="region of interest" description="Disordered" evidence="1">
    <location>
        <begin position="1"/>
        <end position="20"/>
    </location>
</feature>
<feature type="region of interest" description="Disordered" evidence="1">
    <location>
        <begin position="51"/>
        <end position="85"/>
    </location>
</feature>
<reference evidence="2" key="1">
    <citation type="submission" date="2009-11" db="EMBL/GenBank/DDBJ databases">
        <authorList>
            <consortium name="The Broad Institute Genome Sequencing Platform"/>
            <person name="Ward D."/>
            <person name="Feldgarden M."/>
            <person name="Earl A."/>
            <person name="Young S.K."/>
            <person name="Zeng Q."/>
            <person name="Koehrsen M."/>
            <person name="Alvarado L."/>
            <person name="Berlin A."/>
            <person name="Bochicchio J."/>
            <person name="Borenstein D."/>
            <person name="Chapman S.B."/>
            <person name="Chen Z."/>
            <person name="Engels R."/>
            <person name="Freedman E."/>
            <person name="Gellesch M."/>
            <person name="Goldberg J."/>
            <person name="Griggs A."/>
            <person name="Gujja S."/>
            <person name="Heilman E."/>
            <person name="Heiman D."/>
            <person name="Hepburn T."/>
            <person name="Howarth C."/>
            <person name="Jen D."/>
            <person name="Larson L."/>
            <person name="Lewis B."/>
            <person name="Mehta T."/>
            <person name="Park D."/>
            <person name="Pearson M."/>
            <person name="Roberts A."/>
            <person name="Saif S."/>
            <person name="Shea T."/>
            <person name="Shenoy N."/>
            <person name="Sisk P."/>
            <person name="Stolte C."/>
            <person name="Sykes S."/>
            <person name="Thomson T."/>
            <person name="Walk T."/>
            <person name="White J."/>
            <person name="Yandava C."/>
            <person name="Izard J."/>
            <person name="Baranova O.V."/>
            <person name="Blanton J.M."/>
            <person name="Tanner A.C."/>
            <person name="Dewhirst F.E."/>
            <person name="Haas B."/>
            <person name="Nusbaum C."/>
            <person name="Birren B."/>
        </authorList>
    </citation>
    <scope>NUCLEOTIDE SEQUENCE [LARGE SCALE GENOMIC DNA]</scope>
    <source>
        <strain evidence="2">1-1 BBBD Race 1</strain>
    </source>
</reference>
<dbReference type="Proteomes" id="UP000005240">
    <property type="component" value="Unassembled WGS sequence"/>
</dbReference>
<organism evidence="2">
    <name type="scientific">Puccinia triticina (isolate 1-1 / race 1 (BBBD))</name>
    <name type="common">Brown leaf rust fungus</name>
    <dbReference type="NCBI Taxonomy" id="630390"/>
    <lineage>
        <taxon>Eukaryota</taxon>
        <taxon>Fungi</taxon>
        <taxon>Dikarya</taxon>
        <taxon>Basidiomycota</taxon>
        <taxon>Pucciniomycotina</taxon>
        <taxon>Pucciniomycetes</taxon>
        <taxon>Pucciniales</taxon>
        <taxon>Pucciniaceae</taxon>
        <taxon>Puccinia</taxon>
    </lineage>
</organism>
<dbReference type="EnsemblFungi" id="PTTG_30725-t43_1">
    <property type="protein sequence ID" value="PTTG_30725-t43_1-p1"/>
    <property type="gene ID" value="PTTG_30725"/>
</dbReference>